<dbReference type="OrthoDB" id="6500128at2759"/>
<gene>
    <name evidence="1" type="ORF">CTI12_AA558950</name>
</gene>
<dbReference type="STRING" id="35608.A0A2U1KVT8"/>
<keyword evidence="2" id="KW-1185">Reference proteome</keyword>
<proteinExistence type="predicted"/>
<evidence type="ECO:0000313" key="2">
    <source>
        <dbReference type="Proteomes" id="UP000245207"/>
    </source>
</evidence>
<organism evidence="1 2">
    <name type="scientific">Artemisia annua</name>
    <name type="common">Sweet wormwood</name>
    <dbReference type="NCBI Taxonomy" id="35608"/>
    <lineage>
        <taxon>Eukaryota</taxon>
        <taxon>Viridiplantae</taxon>
        <taxon>Streptophyta</taxon>
        <taxon>Embryophyta</taxon>
        <taxon>Tracheophyta</taxon>
        <taxon>Spermatophyta</taxon>
        <taxon>Magnoliopsida</taxon>
        <taxon>eudicotyledons</taxon>
        <taxon>Gunneridae</taxon>
        <taxon>Pentapetalae</taxon>
        <taxon>asterids</taxon>
        <taxon>campanulids</taxon>
        <taxon>Asterales</taxon>
        <taxon>Asteraceae</taxon>
        <taxon>Asteroideae</taxon>
        <taxon>Anthemideae</taxon>
        <taxon>Artemisiinae</taxon>
        <taxon>Artemisia</taxon>
    </lineage>
</organism>
<dbReference type="Proteomes" id="UP000245207">
    <property type="component" value="Unassembled WGS sequence"/>
</dbReference>
<sequence>MDLFDVYKYYDVLEVCALDIDVSHMVGCDMAYIEEKGLNLFVGQRAHLALSRSYCDVTWSISILQGTFSDVATFQFPYNYESLALLFGA</sequence>
<accession>A0A2U1KVT8</accession>
<evidence type="ECO:0000313" key="1">
    <source>
        <dbReference type="EMBL" id="PWA40854.1"/>
    </source>
</evidence>
<reference evidence="1 2" key="1">
    <citation type="journal article" date="2018" name="Mol. Plant">
        <title>The genome of Artemisia annua provides insight into the evolution of Asteraceae family and artemisinin biosynthesis.</title>
        <authorList>
            <person name="Shen Q."/>
            <person name="Zhang L."/>
            <person name="Liao Z."/>
            <person name="Wang S."/>
            <person name="Yan T."/>
            <person name="Shi P."/>
            <person name="Liu M."/>
            <person name="Fu X."/>
            <person name="Pan Q."/>
            <person name="Wang Y."/>
            <person name="Lv Z."/>
            <person name="Lu X."/>
            <person name="Zhang F."/>
            <person name="Jiang W."/>
            <person name="Ma Y."/>
            <person name="Chen M."/>
            <person name="Hao X."/>
            <person name="Li L."/>
            <person name="Tang Y."/>
            <person name="Lv G."/>
            <person name="Zhou Y."/>
            <person name="Sun X."/>
            <person name="Brodelius P.E."/>
            <person name="Rose J.K.C."/>
            <person name="Tang K."/>
        </authorList>
    </citation>
    <scope>NUCLEOTIDE SEQUENCE [LARGE SCALE GENOMIC DNA]</scope>
    <source>
        <strain evidence="2">cv. Huhao1</strain>
        <tissue evidence="1">Leaf</tissue>
    </source>
</reference>
<dbReference type="AlphaFoldDB" id="A0A2U1KVT8"/>
<protein>
    <submittedName>
        <fullName evidence="1">ABC transporter C family member 13</fullName>
    </submittedName>
</protein>
<dbReference type="EMBL" id="PKPP01013495">
    <property type="protein sequence ID" value="PWA40854.1"/>
    <property type="molecule type" value="Genomic_DNA"/>
</dbReference>
<comment type="caution">
    <text evidence="1">The sequence shown here is derived from an EMBL/GenBank/DDBJ whole genome shotgun (WGS) entry which is preliminary data.</text>
</comment>
<name>A0A2U1KVT8_ARTAN</name>